<organism evidence="2">
    <name type="scientific">Tanacetum cinerariifolium</name>
    <name type="common">Dalmatian daisy</name>
    <name type="synonym">Chrysanthemum cinerariifolium</name>
    <dbReference type="NCBI Taxonomy" id="118510"/>
    <lineage>
        <taxon>Eukaryota</taxon>
        <taxon>Viridiplantae</taxon>
        <taxon>Streptophyta</taxon>
        <taxon>Embryophyta</taxon>
        <taxon>Tracheophyta</taxon>
        <taxon>Spermatophyta</taxon>
        <taxon>Magnoliopsida</taxon>
        <taxon>eudicotyledons</taxon>
        <taxon>Gunneridae</taxon>
        <taxon>Pentapetalae</taxon>
        <taxon>asterids</taxon>
        <taxon>campanulids</taxon>
        <taxon>Asterales</taxon>
        <taxon>Asteraceae</taxon>
        <taxon>Asteroideae</taxon>
        <taxon>Anthemideae</taxon>
        <taxon>Anthemidinae</taxon>
        <taxon>Tanacetum</taxon>
    </lineage>
</organism>
<protein>
    <submittedName>
        <fullName evidence="2">Uncharacterized protein</fullName>
    </submittedName>
</protein>
<sequence length="22" mass="2217">MIVAQQADDVADKGATGVDVDV</sequence>
<feature type="non-terminal residue" evidence="2">
    <location>
        <position position="22"/>
    </location>
</feature>
<feature type="region of interest" description="Disordered" evidence="1">
    <location>
        <begin position="1"/>
        <end position="22"/>
    </location>
</feature>
<gene>
    <name evidence="2" type="ORF">Tci_685052</name>
</gene>
<reference evidence="2" key="1">
    <citation type="journal article" date="2019" name="Sci. Rep.">
        <title>Draft genome of Tanacetum cinerariifolium, the natural source of mosquito coil.</title>
        <authorList>
            <person name="Yamashiro T."/>
            <person name="Shiraishi A."/>
            <person name="Satake H."/>
            <person name="Nakayama K."/>
        </authorList>
    </citation>
    <scope>NUCLEOTIDE SEQUENCE</scope>
</reference>
<dbReference type="EMBL" id="BKCJ010558690">
    <property type="protein sequence ID" value="GFB13081.1"/>
    <property type="molecule type" value="Genomic_DNA"/>
</dbReference>
<accession>A0A699KVM4</accession>
<proteinExistence type="predicted"/>
<name>A0A699KVM4_TANCI</name>
<comment type="caution">
    <text evidence="2">The sequence shown here is derived from an EMBL/GenBank/DDBJ whole genome shotgun (WGS) entry which is preliminary data.</text>
</comment>
<evidence type="ECO:0000256" key="1">
    <source>
        <dbReference type="SAM" id="MobiDB-lite"/>
    </source>
</evidence>
<dbReference type="AlphaFoldDB" id="A0A699KVM4"/>
<evidence type="ECO:0000313" key="2">
    <source>
        <dbReference type="EMBL" id="GFB13081.1"/>
    </source>
</evidence>